<dbReference type="OrthoDB" id="9793175at2"/>
<evidence type="ECO:0000259" key="7">
    <source>
        <dbReference type="PROSITE" id="PS50983"/>
    </source>
</evidence>
<name>A0A5N6A9I6_9ACTN</name>
<evidence type="ECO:0000256" key="4">
    <source>
        <dbReference type="ARBA" id="ARBA00022729"/>
    </source>
</evidence>
<dbReference type="InterPro" id="IPR002491">
    <property type="entry name" value="ABC_transptr_periplasmic_BD"/>
</dbReference>
<dbReference type="PANTHER" id="PTHR30532">
    <property type="entry name" value="IRON III DICITRATE-BINDING PERIPLASMIC PROTEIN"/>
    <property type="match status" value="1"/>
</dbReference>
<feature type="domain" description="Fe/B12 periplasmic-binding" evidence="7">
    <location>
        <begin position="66"/>
        <end position="329"/>
    </location>
</feature>
<evidence type="ECO:0000256" key="1">
    <source>
        <dbReference type="ARBA" id="ARBA00004196"/>
    </source>
</evidence>
<evidence type="ECO:0000256" key="6">
    <source>
        <dbReference type="SAM" id="SignalP"/>
    </source>
</evidence>
<proteinExistence type="inferred from homology"/>
<dbReference type="CDD" id="cd01146">
    <property type="entry name" value="FhuD"/>
    <property type="match status" value="1"/>
</dbReference>
<evidence type="ECO:0000256" key="3">
    <source>
        <dbReference type="ARBA" id="ARBA00022448"/>
    </source>
</evidence>
<dbReference type="Pfam" id="PF01497">
    <property type="entry name" value="Peripla_BP_2"/>
    <property type="match status" value="1"/>
</dbReference>
<dbReference type="InterPro" id="IPR051313">
    <property type="entry name" value="Bact_iron-sidero_bind"/>
</dbReference>
<dbReference type="PROSITE" id="PS51257">
    <property type="entry name" value="PROKAR_LIPOPROTEIN"/>
    <property type="match status" value="1"/>
</dbReference>
<dbReference type="PANTHER" id="PTHR30532:SF25">
    <property type="entry name" value="IRON(III) DICITRATE-BINDING PERIPLASMIC PROTEIN"/>
    <property type="match status" value="1"/>
</dbReference>
<dbReference type="Gene3D" id="3.40.50.1980">
    <property type="entry name" value="Nitrogenase molybdenum iron protein domain"/>
    <property type="match status" value="2"/>
</dbReference>
<organism evidence="8 9">
    <name type="scientific">Streptomyces mimosae</name>
    <dbReference type="NCBI Taxonomy" id="2586635"/>
    <lineage>
        <taxon>Bacteria</taxon>
        <taxon>Bacillati</taxon>
        <taxon>Actinomycetota</taxon>
        <taxon>Actinomycetes</taxon>
        <taxon>Kitasatosporales</taxon>
        <taxon>Streptomycetaceae</taxon>
        <taxon>Streptomyces</taxon>
    </lineage>
</organism>
<comment type="caution">
    <text evidence="8">The sequence shown here is derived from an EMBL/GenBank/DDBJ whole genome shotgun (WGS) entry which is preliminary data.</text>
</comment>
<dbReference type="RefSeq" id="WP_139669055.1">
    <property type="nucleotide sequence ID" value="NZ_VDLY02000010.1"/>
</dbReference>
<keyword evidence="3" id="KW-0813">Transport</keyword>
<dbReference type="PROSITE" id="PS50983">
    <property type="entry name" value="FE_B12_PBP"/>
    <property type="match status" value="1"/>
</dbReference>
<sequence>MNRRITASALALACAVALAACGDDADSEGSGGSSGSGGSDGSGGSGGTRTVETAMGPVEVPEDPQRVVVLDTAELDTAITLGVIPVGAVQADATQEFLDYLPQDQLADIENVGNIAAPNLEAINELDPDLIIGSKVRDEQRYDELSAIAPTVFSETVGAPWKENFLMHAEALGRSEEAAEVVAAYEEHVAEVTEAIGGPEAAGEIEVSMLRFIDGGNTRLYGRENYIGGILTDLGLGRPAIVDDATDGFAVEISPEQVDQADGDVIYYSSYGDPDASGEEAAVGGPLWEDLTAVQENRAFPVNDQLWFLGIGYTAAEQILDEIEETLGS</sequence>
<evidence type="ECO:0000256" key="5">
    <source>
        <dbReference type="SAM" id="MobiDB-lite"/>
    </source>
</evidence>
<dbReference type="AlphaFoldDB" id="A0A5N6A9I6"/>
<feature type="compositionally biased region" description="Gly residues" evidence="5">
    <location>
        <begin position="29"/>
        <end position="47"/>
    </location>
</feature>
<dbReference type="GO" id="GO:0030288">
    <property type="term" value="C:outer membrane-bounded periplasmic space"/>
    <property type="evidence" value="ECO:0007669"/>
    <property type="project" value="TreeGrafter"/>
</dbReference>
<protein>
    <submittedName>
        <fullName evidence="8">ABC transporter substrate-binding protein</fullName>
    </submittedName>
</protein>
<gene>
    <name evidence="8" type="ORF">FH607_016010</name>
</gene>
<comment type="subcellular location">
    <subcellularLocation>
        <location evidence="1">Cell envelope</location>
    </subcellularLocation>
</comment>
<feature type="region of interest" description="Disordered" evidence="5">
    <location>
        <begin position="25"/>
        <end position="60"/>
    </location>
</feature>
<dbReference type="Proteomes" id="UP000314251">
    <property type="component" value="Unassembled WGS sequence"/>
</dbReference>
<dbReference type="SUPFAM" id="SSF53807">
    <property type="entry name" value="Helical backbone' metal receptor"/>
    <property type="match status" value="1"/>
</dbReference>
<evidence type="ECO:0000256" key="2">
    <source>
        <dbReference type="ARBA" id="ARBA00008814"/>
    </source>
</evidence>
<keyword evidence="4 6" id="KW-0732">Signal</keyword>
<evidence type="ECO:0000313" key="9">
    <source>
        <dbReference type="Proteomes" id="UP000314251"/>
    </source>
</evidence>
<reference evidence="8" key="1">
    <citation type="submission" date="2019-10" db="EMBL/GenBank/DDBJ databases">
        <title>Nonomuraea sp. nov., isolated from Phyllanthus amarus.</title>
        <authorList>
            <person name="Klykleung N."/>
            <person name="Tanasupawat S."/>
        </authorList>
    </citation>
    <scope>NUCLEOTIDE SEQUENCE [LARGE SCALE GENOMIC DNA]</scope>
    <source>
        <strain evidence="8">3MP-10</strain>
    </source>
</reference>
<feature type="signal peptide" evidence="6">
    <location>
        <begin position="1"/>
        <end position="19"/>
    </location>
</feature>
<dbReference type="EMBL" id="VDLY02000010">
    <property type="protein sequence ID" value="KAB8164158.1"/>
    <property type="molecule type" value="Genomic_DNA"/>
</dbReference>
<keyword evidence="9" id="KW-1185">Reference proteome</keyword>
<comment type="similarity">
    <text evidence="2">Belongs to the bacterial solute-binding protein 8 family.</text>
</comment>
<accession>A0A5N6A9I6</accession>
<feature type="chain" id="PRO_5039069530" evidence="6">
    <location>
        <begin position="20"/>
        <end position="329"/>
    </location>
</feature>
<dbReference type="GO" id="GO:1901678">
    <property type="term" value="P:iron coordination entity transport"/>
    <property type="evidence" value="ECO:0007669"/>
    <property type="project" value="UniProtKB-ARBA"/>
</dbReference>
<evidence type="ECO:0000313" key="8">
    <source>
        <dbReference type="EMBL" id="KAB8164158.1"/>
    </source>
</evidence>